<dbReference type="InterPro" id="IPR013587">
    <property type="entry name" value="Nitrate/nitrite_sensing"/>
</dbReference>
<dbReference type="InterPro" id="IPR036388">
    <property type="entry name" value="WH-like_DNA-bd_sf"/>
</dbReference>
<dbReference type="Pfam" id="PF03861">
    <property type="entry name" value="ANTAR"/>
    <property type="match status" value="1"/>
</dbReference>
<reference evidence="2 3" key="1">
    <citation type="submission" date="2019-11" db="EMBL/GenBank/DDBJ databases">
        <title>Venatorbacter sp. nov. a predator of Campylobacter and other Gram-negative bacteria.</title>
        <authorList>
            <person name="Saeedi A."/>
            <person name="Cummings N.J."/>
            <person name="Connerton I.F."/>
            <person name="Connerton P.L."/>
        </authorList>
    </citation>
    <scope>NUCLEOTIDE SEQUENCE [LARGE SCALE GENOMIC DNA]</scope>
    <source>
        <strain evidence="2">XL5</strain>
    </source>
</reference>
<keyword evidence="3" id="KW-1185">Reference proteome</keyword>
<dbReference type="Gene3D" id="1.10.10.10">
    <property type="entry name" value="Winged helix-like DNA-binding domain superfamily/Winged helix DNA-binding domain"/>
    <property type="match status" value="1"/>
</dbReference>
<protein>
    <submittedName>
        <fullName evidence="2">ANTAR domain-containing protein</fullName>
    </submittedName>
</protein>
<feature type="domain" description="ANTAR" evidence="1">
    <location>
        <begin position="366"/>
        <end position="427"/>
    </location>
</feature>
<dbReference type="EMBL" id="CP046056">
    <property type="protein sequence ID" value="QQD24021.1"/>
    <property type="molecule type" value="Genomic_DNA"/>
</dbReference>
<evidence type="ECO:0000259" key="1">
    <source>
        <dbReference type="PROSITE" id="PS50921"/>
    </source>
</evidence>
<proteinExistence type="predicted"/>
<evidence type="ECO:0000313" key="3">
    <source>
        <dbReference type="Proteomes" id="UP000596074"/>
    </source>
</evidence>
<dbReference type="SMART" id="SM01012">
    <property type="entry name" value="ANTAR"/>
    <property type="match status" value="1"/>
</dbReference>
<dbReference type="SUPFAM" id="SSF52172">
    <property type="entry name" value="CheY-like"/>
    <property type="match status" value="1"/>
</dbReference>
<dbReference type="Pfam" id="PF08376">
    <property type="entry name" value="NIT"/>
    <property type="match status" value="1"/>
</dbReference>
<dbReference type="InterPro" id="IPR011006">
    <property type="entry name" value="CheY-like_superfamily"/>
</dbReference>
<organism evidence="2 3">
    <name type="scientific">Venatoribacter cucullus</name>
    <dbReference type="NCBI Taxonomy" id="2661630"/>
    <lineage>
        <taxon>Bacteria</taxon>
        <taxon>Pseudomonadati</taxon>
        <taxon>Pseudomonadota</taxon>
        <taxon>Gammaproteobacteria</taxon>
        <taxon>Oceanospirillales</taxon>
        <taxon>Oceanospirillaceae</taxon>
        <taxon>Venatoribacter</taxon>
    </lineage>
</organism>
<dbReference type="PROSITE" id="PS50921">
    <property type="entry name" value="ANTAR"/>
    <property type="match status" value="1"/>
</dbReference>
<sequence>MSRITMLNTPSDRSNAVAYFLTLGRQQELSELEQFSRTSMLVIAISNLLHQLQYERGLSNLFLGSQGVRGTEELQNQWSNSDTQLKQLQQALNNLLPEQGLQHLPARWLRRLGYALHSLERLPQLRADIQQQRLHTSAAIKAYSELVQSLLAVIFETASQTSNEAMARILVAMFNLMQGKELAGQERACGAAGFAARQFDPALRERITQLIDRQDRCFHIFCDYANDEALQAWARVLQGDFQLEFERLRRLVLTASPASMAVEEYDIRWFHCCSARLDALKQVEEILETRLLQMAQQALLQIRELSAAEPEFNHDLQRAAFDDVPTFALYVSHSETDDPFSGPDDDMAHNLSKPVVELIEAQGKRLKSLHGELDAARTELHERKLIDRAKRELMQRRQMTEQEAYAFLRRMAMNQNRRLVDVANNVLNMTELL</sequence>
<dbReference type="AlphaFoldDB" id="A0A9X7UXU2"/>
<evidence type="ECO:0000313" key="2">
    <source>
        <dbReference type="EMBL" id="QQD24021.1"/>
    </source>
</evidence>
<gene>
    <name evidence="2" type="ORF">GJQ55_05780</name>
</gene>
<dbReference type="InterPro" id="IPR005561">
    <property type="entry name" value="ANTAR"/>
</dbReference>
<name>A0A9X7UXU2_9GAMM</name>
<dbReference type="Proteomes" id="UP000596074">
    <property type="component" value="Chromosome"/>
</dbReference>
<dbReference type="KEGG" id="vcw:GJQ55_05780"/>
<accession>A0A9X7UXU2</accession>
<dbReference type="GO" id="GO:0003723">
    <property type="term" value="F:RNA binding"/>
    <property type="evidence" value="ECO:0007669"/>
    <property type="project" value="InterPro"/>
</dbReference>